<sequence length="178" mass="20358">MKIKKFILFLLFPYLLVLLVGLSLCRSDIFNPQLLQFQFVLTGGTIAIIFAVVETFKEPVPVITSFIILLMNIVVYKFDPIGSAYSILLIGSIYAYLKYIEKQTRKWKIKALKYFVFAFIVIFIVAIKGGLIYLIVKISPDLILSNLKTEVFYLFIIGFVAALGFDVSLLFEKQYIRG</sequence>
<feature type="transmembrane region" description="Helical" evidence="1">
    <location>
        <begin position="112"/>
        <end position="136"/>
    </location>
</feature>
<dbReference type="AlphaFoldDB" id="A0A660SCA8"/>
<feature type="transmembrane region" description="Helical" evidence="1">
    <location>
        <begin position="151"/>
        <end position="171"/>
    </location>
</feature>
<protein>
    <submittedName>
        <fullName evidence="2">Uncharacterized protein</fullName>
    </submittedName>
</protein>
<organism evidence="2 3">
    <name type="scientific">candidate division TA06 bacterium</name>
    <dbReference type="NCBI Taxonomy" id="2250710"/>
    <lineage>
        <taxon>Bacteria</taxon>
        <taxon>Bacteria division TA06</taxon>
    </lineage>
</organism>
<name>A0A660SCA8_UNCT6</name>
<comment type="caution">
    <text evidence="2">The sequence shown here is derived from an EMBL/GenBank/DDBJ whole genome shotgun (WGS) entry which is preliminary data.</text>
</comment>
<feature type="transmembrane region" description="Helical" evidence="1">
    <location>
        <begin position="84"/>
        <end position="100"/>
    </location>
</feature>
<feature type="transmembrane region" description="Helical" evidence="1">
    <location>
        <begin position="60"/>
        <end position="78"/>
    </location>
</feature>
<dbReference type="EMBL" id="QNBC01000010">
    <property type="protein sequence ID" value="RKX67806.1"/>
    <property type="molecule type" value="Genomic_DNA"/>
</dbReference>
<evidence type="ECO:0000313" key="2">
    <source>
        <dbReference type="EMBL" id="RKX67806.1"/>
    </source>
</evidence>
<evidence type="ECO:0000313" key="3">
    <source>
        <dbReference type="Proteomes" id="UP000282321"/>
    </source>
</evidence>
<evidence type="ECO:0000256" key="1">
    <source>
        <dbReference type="SAM" id="Phobius"/>
    </source>
</evidence>
<gene>
    <name evidence="2" type="ORF">DRP44_01435</name>
</gene>
<keyword evidence="1" id="KW-1133">Transmembrane helix</keyword>
<reference evidence="2 3" key="1">
    <citation type="submission" date="2018-06" db="EMBL/GenBank/DDBJ databases">
        <title>Extensive metabolic versatility and redundancy in microbially diverse, dynamic hydrothermal sediments.</title>
        <authorList>
            <person name="Dombrowski N."/>
            <person name="Teske A."/>
            <person name="Baker B.J."/>
        </authorList>
    </citation>
    <scope>NUCLEOTIDE SEQUENCE [LARGE SCALE GENOMIC DNA]</scope>
    <source>
        <strain evidence="2">B35_G9</strain>
    </source>
</reference>
<accession>A0A660SCA8</accession>
<dbReference type="Proteomes" id="UP000282321">
    <property type="component" value="Unassembled WGS sequence"/>
</dbReference>
<keyword evidence="1" id="KW-0812">Transmembrane</keyword>
<proteinExistence type="predicted"/>
<keyword evidence="1" id="KW-0472">Membrane</keyword>
<feature type="transmembrane region" description="Helical" evidence="1">
    <location>
        <begin position="35"/>
        <end position="53"/>
    </location>
</feature>